<dbReference type="GO" id="GO:0005886">
    <property type="term" value="C:plasma membrane"/>
    <property type="evidence" value="ECO:0007669"/>
    <property type="project" value="UniProtKB-SubCell"/>
</dbReference>
<gene>
    <name evidence="7" type="ORF">S01H4_10605</name>
</gene>
<keyword evidence="2" id="KW-1003">Cell membrane</keyword>
<dbReference type="AlphaFoldDB" id="X1A0J8"/>
<evidence type="ECO:0000256" key="2">
    <source>
        <dbReference type="ARBA" id="ARBA00022475"/>
    </source>
</evidence>
<feature type="transmembrane region" description="Helical" evidence="6">
    <location>
        <begin position="7"/>
        <end position="24"/>
    </location>
</feature>
<reference evidence="7" key="1">
    <citation type="journal article" date="2014" name="Front. Microbiol.">
        <title>High frequency of phylogenetically diverse reductive dehalogenase-homologous genes in deep subseafloor sedimentary metagenomes.</title>
        <authorList>
            <person name="Kawai M."/>
            <person name="Futagami T."/>
            <person name="Toyoda A."/>
            <person name="Takaki Y."/>
            <person name="Nishi S."/>
            <person name="Hori S."/>
            <person name="Arai W."/>
            <person name="Tsubouchi T."/>
            <person name="Morono Y."/>
            <person name="Uchiyama I."/>
            <person name="Ito T."/>
            <person name="Fujiyama A."/>
            <person name="Inagaki F."/>
            <person name="Takami H."/>
        </authorList>
    </citation>
    <scope>NUCLEOTIDE SEQUENCE</scope>
    <source>
        <strain evidence="7">Expedition CK06-06</strain>
    </source>
</reference>
<evidence type="ECO:0000256" key="4">
    <source>
        <dbReference type="ARBA" id="ARBA00022989"/>
    </source>
</evidence>
<comment type="subcellular location">
    <subcellularLocation>
        <location evidence="1">Cell membrane</location>
        <topology evidence="1">Multi-pass membrane protein</topology>
    </subcellularLocation>
</comment>
<evidence type="ECO:0000256" key="6">
    <source>
        <dbReference type="SAM" id="Phobius"/>
    </source>
</evidence>
<feature type="non-terminal residue" evidence="7">
    <location>
        <position position="1"/>
    </location>
</feature>
<evidence type="ECO:0000256" key="5">
    <source>
        <dbReference type="ARBA" id="ARBA00023136"/>
    </source>
</evidence>
<evidence type="ECO:0000256" key="3">
    <source>
        <dbReference type="ARBA" id="ARBA00022692"/>
    </source>
</evidence>
<feature type="transmembrane region" description="Helical" evidence="6">
    <location>
        <begin position="30"/>
        <end position="51"/>
    </location>
</feature>
<organism evidence="7">
    <name type="scientific">marine sediment metagenome</name>
    <dbReference type="NCBI Taxonomy" id="412755"/>
    <lineage>
        <taxon>unclassified sequences</taxon>
        <taxon>metagenomes</taxon>
        <taxon>ecological metagenomes</taxon>
    </lineage>
</organism>
<evidence type="ECO:0000256" key="1">
    <source>
        <dbReference type="ARBA" id="ARBA00004651"/>
    </source>
</evidence>
<dbReference type="InterPro" id="IPR001851">
    <property type="entry name" value="ABC_transp_permease"/>
</dbReference>
<keyword evidence="4 6" id="KW-1133">Transmembrane helix</keyword>
<keyword evidence="3 6" id="KW-0812">Transmembrane</keyword>
<proteinExistence type="predicted"/>
<evidence type="ECO:0000313" key="7">
    <source>
        <dbReference type="EMBL" id="GAG66258.1"/>
    </source>
</evidence>
<sequence length="85" mass="8682">KEIDLSFGSIMGFSGWVFASLSASTGNPTLALIISLITGLLAGLLNGILVAKVGLPSLIVTIGDGGHKRIVNIGEEKNFGGSNNK</sequence>
<keyword evidence="5 6" id="KW-0472">Membrane</keyword>
<dbReference type="Pfam" id="PF02653">
    <property type="entry name" value="BPD_transp_2"/>
    <property type="match status" value="1"/>
</dbReference>
<name>X1A0J8_9ZZZZ</name>
<comment type="caution">
    <text evidence="7">The sequence shown here is derived from an EMBL/GenBank/DDBJ whole genome shotgun (WGS) entry which is preliminary data.</text>
</comment>
<dbReference type="PANTHER" id="PTHR32196">
    <property type="entry name" value="ABC TRANSPORTER PERMEASE PROTEIN YPHD-RELATED-RELATED"/>
    <property type="match status" value="1"/>
</dbReference>
<dbReference type="GO" id="GO:0022857">
    <property type="term" value="F:transmembrane transporter activity"/>
    <property type="evidence" value="ECO:0007669"/>
    <property type="project" value="InterPro"/>
</dbReference>
<evidence type="ECO:0008006" key="8">
    <source>
        <dbReference type="Google" id="ProtNLM"/>
    </source>
</evidence>
<dbReference type="EMBL" id="BART01004096">
    <property type="protein sequence ID" value="GAG66258.1"/>
    <property type="molecule type" value="Genomic_DNA"/>
</dbReference>
<accession>X1A0J8</accession>
<protein>
    <recommendedName>
        <fullName evidence="8">ABC transporter permease</fullName>
    </recommendedName>
</protein>